<proteinExistence type="predicted"/>
<protein>
    <submittedName>
        <fullName evidence="1">Uncharacterized protein</fullName>
    </submittedName>
</protein>
<sequence>MAPNHRRRLAASRRRVEDEGEEDGSVAGDFEDDSLSEASSHQDDDADGEGSDFSDTELPTSPVADKDGHVEATVREAKTSTPIKTPFDASMSDTQAMLNGMKLENSGAEVAEIHFDEVTSGRDASPGINNGKSTLSPRRRRDQEESGKEQEGNPAFVPTRGGFFLHDKRGNGFANGHRGSNNKMKSKPHGLIVDSNVRRSQPKPDVTDGPWTHDLHDSVNQAPPPAPSRPSSTIPSNIAPNSRAVPTAPRSTPPNRSFSSTVLIGNVPVVVFLPGMANPIPYSAVPKKQYTRLPQHRPPLRRDKPVRIALPGSPPRYIFPSTERSFIFIPRALRPNQQAYRGRGRGGFYNSRRNSLYGGTAYTPSIALSRRSSIGRVASRNDVISPGGSVVSRAPMTTTEVGKPVVRLPPAARASVPSGPMAPPPVPGYGPASGAPQLGHPPPYTAQPYRENRPTPTIPMHQPRPQKTVSVADIECYNTPFHHQVPMTLNETPYGPEVAGVPSHARQISHPSQVSATPLSQIPERAIHAPPFHPFPYQQPQNYYPPASYPPGPLMYPLAGAEYPPYNGPPPPPPPGAPTVFVPTGQQAPYSMAPQPASDQSSQPATVAHESNGTVYYYDASQFPNYSGGTYPVAPQGGVVGMGGMLTPPGTYFYSQPSNGAVYYT</sequence>
<dbReference type="EMBL" id="JALBCA010000046">
    <property type="protein sequence ID" value="KAI2386638.1"/>
    <property type="molecule type" value="Genomic_DNA"/>
</dbReference>
<comment type="caution">
    <text evidence="1">The sequence shown here is derived from an EMBL/GenBank/DDBJ whole genome shotgun (WGS) entry which is preliminary data.</text>
</comment>
<evidence type="ECO:0000313" key="1">
    <source>
        <dbReference type="EMBL" id="KAI2386638.1"/>
    </source>
</evidence>
<gene>
    <name evidence="1" type="ORF">LOY88_003498</name>
</gene>
<organism evidence="1">
    <name type="scientific">Ophidiomyces ophidiicola</name>
    <dbReference type="NCBI Taxonomy" id="1387563"/>
    <lineage>
        <taxon>Eukaryota</taxon>
        <taxon>Fungi</taxon>
        <taxon>Dikarya</taxon>
        <taxon>Ascomycota</taxon>
        <taxon>Pezizomycotina</taxon>
        <taxon>Eurotiomycetes</taxon>
        <taxon>Eurotiomycetidae</taxon>
        <taxon>Onygenales</taxon>
        <taxon>Onygenaceae</taxon>
        <taxon>Ophidiomyces</taxon>
    </lineage>
</organism>
<reference evidence="1" key="1">
    <citation type="journal article" date="2022" name="bioRxiv">
        <title>Population genetic analysis of Ophidiomyces ophidiicola, the causative agent of snake fungal disease, indicates recent introductions to the USA.</title>
        <authorList>
            <person name="Ladner J.T."/>
            <person name="Palmer J.M."/>
            <person name="Ettinger C.L."/>
            <person name="Stajich J.E."/>
            <person name="Farrell T.M."/>
            <person name="Glorioso B.M."/>
            <person name="Lawson B."/>
            <person name="Price S.J."/>
            <person name="Stengle A.G."/>
            <person name="Grear D.A."/>
            <person name="Lorch J.M."/>
        </authorList>
    </citation>
    <scope>NUCLEOTIDE SEQUENCE</scope>
    <source>
        <strain evidence="1">NWHC 24266-5</strain>
    </source>
</reference>
<name>A0ACB8UWZ4_9EURO</name>
<accession>A0ACB8UWZ4</accession>